<dbReference type="Pfam" id="PF12417">
    <property type="entry name" value="DUF3669"/>
    <property type="match status" value="1"/>
</dbReference>
<accession>A0A2T3YXL2</accession>
<gene>
    <name evidence="2" type="ORF">M441DRAFT_50572</name>
</gene>
<organism evidence="2 3">
    <name type="scientific">Trichoderma asperellum (strain ATCC 204424 / CBS 433.97 / NBRC 101777)</name>
    <dbReference type="NCBI Taxonomy" id="1042311"/>
    <lineage>
        <taxon>Eukaryota</taxon>
        <taxon>Fungi</taxon>
        <taxon>Dikarya</taxon>
        <taxon>Ascomycota</taxon>
        <taxon>Pezizomycotina</taxon>
        <taxon>Sordariomycetes</taxon>
        <taxon>Hypocreomycetidae</taxon>
        <taxon>Hypocreales</taxon>
        <taxon>Hypocreaceae</taxon>
        <taxon>Trichoderma</taxon>
    </lineage>
</organism>
<evidence type="ECO:0000313" key="3">
    <source>
        <dbReference type="Proteomes" id="UP000240493"/>
    </source>
</evidence>
<feature type="domain" description="DUF3669" evidence="1">
    <location>
        <begin position="259"/>
        <end position="322"/>
    </location>
</feature>
<evidence type="ECO:0000313" key="2">
    <source>
        <dbReference type="EMBL" id="PTB37303.1"/>
    </source>
</evidence>
<name>A0A2T3YXL2_TRIA4</name>
<dbReference type="Proteomes" id="UP000240493">
    <property type="component" value="Unassembled WGS sequence"/>
</dbReference>
<evidence type="ECO:0000259" key="1">
    <source>
        <dbReference type="Pfam" id="PF12417"/>
    </source>
</evidence>
<protein>
    <recommendedName>
        <fullName evidence="1">DUF3669 domain-containing protein</fullName>
    </recommendedName>
</protein>
<reference evidence="2 3" key="1">
    <citation type="submission" date="2016-07" db="EMBL/GenBank/DDBJ databases">
        <title>Multiple horizontal gene transfer events from other fungi enriched the ability of initially mycotrophic Trichoderma (Ascomycota) to feed on dead plant biomass.</title>
        <authorList>
            <consortium name="DOE Joint Genome Institute"/>
            <person name="Aerts A."/>
            <person name="Atanasova L."/>
            <person name="Chenthamara K."/>
            <person name="Zhang J."/>
            <person name="Grujic M."/>
            <person name="Henrissat B."/>
            <person name="Kuo A."/>
            <person name="Salamov A."/>
            <person name="Lipzen A."/>
            <person name="Labutti K."/>
            <person name="Barry K."/>
            <person name="Miao Y."/>
            <person name="Rahimi M.J."/>
            <person name="Shen Q."/>
            <person name="Grigoriev I.V."/>
            <person name="Kubicek C.P."/>
            <person name="Druzhinina I.S."/>
        </authorList>
    </citation>
    <scope>NUCLEOTIDE SEQUENCE [LARGE SCALE GENOMIC DNA]</scope>
    <source>
        <strain evidence="2 3">CBS 433.97</strain>
    </source>
</reference>
<keyword evidence="3" id="KW-1185">Reference proteome</keyword>
<dbReference type="EMBL" id="KZ679268">
    <property type="protein sequence ID" value="PTB37303.1"/>
    <property type="molecule type" value="Genomic_DNA"/>
</dbReference>
<dbReference type="OrthoDB" id="2993351at2759"/>
<dbReference type="InterPro" id="IPR022137">
    <property type="entry name" value="Znf_prot_DUF3669"/>
</dbReference>
<dbReference type="PANTHER" id="PTHR40780:SF3">
    <property type="entry name" value="DUF3669 DOMAIN-CONTAINING PROTEIN"/>
    <property type="match status" value="1"/>
</dbReference>
<dbReference type="PANTHER" id="PTHR40780">
    <property type="entry name" value="DUF3669 DOMAIN-CONTAINING PROTEIN"/>
    <property type="match status" value="1"/>
</dbReference>
<proteinExistence type="predicted"/>
<dbReference type="AlphaFoldDB" id="A0A2T3YXL2"/>
<sequence>MDTKAGIQELSVAHESTQLERIGQGRCGTVWATRCPKCDGHGHLAMKREDGSTGRSISHEYKMHQKLLRASSQSHPSSFAIPESFGFLNSQDSSTWSGILPRLPENYTACNAIVSEKIIPVQASTRRLLIRKFRPDVDEESAMNSSSNEHCLIRPYLGRRRYRTPETGTESRKRLRTFSLRNFPLHLDQMEQLGIDPSDYALVMADALAFMHWVAEVDGNDVEFVLARPRSKSNICKRPQVQSEDACLNNINILGPHAIWILDFDLCRDLTLDESGIEQACSAFWGNDPWYPRPGRLATADQKLWNIFEDRFLESSAKALATRSDQIKELPKLLMEKIRQAAATTSNDEIGDS</sequence>